<feature type="binding site" evidence="9">
    <location>
        <position position="81"/>
    </location>
    <ligand>
        <name>5-phospho-alpha-D-ribose 1-diphosphate</name>
        <dbReference type="ChEBI" id="CHEBI:58017"/>
    </ligand>
</feature>
<feature type="binding site" evidence="9">
    <location>
        <begin position="91"/>
        <end position="94"/>
    </location>
    <ligand>
        <name>5-phospho-alpha-D-ribose 1-diphosphate</name>
        <dbReference type="ChEBI" id="CHEBI:58017"/>
    </ligand>
</feature>
<keyword evidence="13" id="KW-1185">Reference proteome</keyword>
<sequence length="344" mass="35614">MTLAEAIARLLAREDLGTAEMTDVMGLIMGGEATPAQIGAFLMGLAMKGETVTEVAAAAHVMRSLATPVSIDIEGVVDIVGTGGDGARTFNVSTTASVVVAAAGGRVAKHGNRSVSSSSGSADVLEAIGVRLDLKPEQIARCVEQVGVGFMFAPMHHAAMKHAIGPRREMGVRTIFNVLGPLTNPAGVHNQVLGVYSSRWLEPLAEVLQRLGSRHVMVVHAEDGLDEISIAAPTRVAELRDGRISSYRLTPEDCGLTSASLDEIRVEDPAASQAMMAGVLAGEAGAARDIVLLNAGAALYVSGRAASVSEGVAQASAAIDSGEARRRLDALARFTQQLAEATAE</sequence>
<reference evidence="12 13" key="1">
    <citation type="journal article" date="2014" name="Genome Announc.">
        <title>Draft Genome Sequence of the Iron-Oxidizing, Acidophilic, and Halotolerant 'Thiobacillus prosperus' Type Strain DSM 5130.</title>
        <authorList>
            <person name="Ossandon F.J."/>
            <person name="Cardenas J.P."/>
            <person name="Corbett M."/>
            <person name="Quatrini R."/>
            <person name="Holmes D.S."/>
            <person name="Watkin E."/>
        </authorList>
    </citation>
    <scope>NUCLEOTIDE SEQUENCE [LARGE SCALE GENOMIC DNA]</scope>
    <source>
        <strain evidence="12 13">DSM 5130</strain>
    </source>
</reference>
<evidence type="ECO:0000259" key="11">
    <source>
        <dbReference type="Pfam" id="PF02885"/>
    </source>
</evidence>
<evidence type="ECO:0000313" key="12">
    <source>
        <dbReference type="EMBL" id="OBS08072.1"/>
    </source>
</evidence>
<feature type="binding site" evidence="9">
    <location>
        <position position="227"/>
    </location>
    <ligand>
        <name>Mg(2+)</name>
        <dbReference type="ChEBI" id="CHEBI:18420"/>
        <label>1</label>
    </ligand>
</feature>
<dbReference type="PANTHER" id="PTHR43285">
    <property type="entry name" value="ANTHRANILATE PHOSPHORIBOSYLTRANSFERASE"/>
    <property type="match status" value="1"/>
</dbReference>
<protein>
    <recommendedName>
        <fullName evidence="9">Anthranilate phosphoribosyltransferase</fullName>
        <ecNumber evidence="9">2.4.2.18</ecNumber>
    </recommendedName>
</protein>
<keyword evidence="6 9" id="KW-0057">Aromatic amino acid biosynthesis</keyword>
<evidence type="ECO:0000256" key="3">
    <source>
        <dbReference type="ARBA" id="ARBA00022676"/>
    </source>
</evidence>
<comment type="similarity">
    <text evidence="9">Belongs to the anthranilate phosphoribosyltransferase family.</text>
</comment>
<keyword evidence="3 9" id="KW-0328">Glycosyltransferase</keyword>
<proteinExistence type="inferred from homology"/>
<dbReference type="GO" id="GO:0005829">
    <property type="term" value="C:cytosol"/>
    <property type="evidence" value="ECO:0007669"/>
    <property type="project" value="TreeGrafter"/>
</dbReference>
<dbReference type="EC" id="2.4.2.18" evidence="9"/>
<feature type="binding site" evidence="9">
    <location>
        <begin position="109"/>
        <end position="117"/>
    </location>
    <ligand>
        <name>5-phospho-alpha-D-ribose 1-diphosphate</name>
        <dbReference type="ChEBI" id="CHEBI:58017"/>
    </ligand>
</feature>
<comment type="pathway">
    <text evidence="1 9">Amino-acid biosynthesis; L-tryptophan biosynthesis; L-tryptophan from chorismate: step 2/5.</text>
</comment>
<dbReference type="UniPathway" id="UPA00035">
    <property type="reaction ID" value="UER00041"/>
</dbReference>
<evidence type="ECO:0000256" key="9">
    <source>
        <dbReference type="HAMAP-Rule" id="MF_00211"/>
    </source>
</evidence>
<dbReference type="GO" id="GO:0000162">
    <property type="term" value="P:L-tryptophan biosynthetic process"/>
    <property type="evidence" value="ECO:0007669"/>
    <property type="project" value="UniProtKB-UniRule"/>
</dbReference>
<comment type="subunit">
    <text evidence="9">Homodimer.</text>
</comment>
<dbReference type="EMBL" id="JQSG02000006">
    <property type="protein sequence ID" value="OBS08072.1"/>
    <property type="molecule type" value="Genomic_DNA"/>
</dbReference>
<keyword evidence="5 9" id="KW-0822">Tryptophan biosynthesis</keyword>
<evidence type="ECO:0000256" key="1">
    <source>
        <dbReference type="ARBA" id="ARBA00004907"/>
    </source>
</evidence>
<comment type="cofactor">
    <cofactor evidence="9">
        <name>Mg(2+)</name>
        <dbReference type="ChEBI" id="CHEBI:18420"/>
    </cofactor>
    <text evidence="9">Binds 2 magnesium ions per monomer.</text>
</comment>
<feature type="binding site" evidence="9">
    <location>
        <position position="121"/>
    </location>
    <ligand>
        <name>5-phospho-alpha-D-ribose 1-diphosphate</name>
        <dbReference type="ChEBI" id="CHEBI:58017"/>
    </ligand>
</feature>
<keyword evidence="9" id="KW-0460">Magnesium</keyword>
<dbReference type="Pfam" id="PF02885">
    <property type="entry name" value="Glycos_trans_3N"/>
    <property type="match status" value="1"/>
</dbReference>
<feature type="binding site" evidence="9">
    <location>
        <position position="93"/>
    </location>
    <ligand>
        <name>Mg(2+)</name>
        <dbReference type="ChEBI" id="CHEBI:18420"/>
        <label>1</label>
    </ligand>
</feature>
<comment type="similarity">
    <text evidence="8">In the C-terminal section; belongs to the anthranilate phosphoribosyltransferase family.</text>
</comment>
<accession>A0A1A6C0I5</accession>
<feature type="binding site" evidence="9">
    <location>
        <position position="81"/>
    </location>
    <ligand>
        <name>anthranilate</name>
        <dbReference type="ChEBI" id="CHEBI:16567"/>
        <label>1</label>
    </ligand>
</feature>
<organism evidence="12 13">
    <name type="scientific">Acidihalobacter prosperus</name>
    <dbReference type="NCBI Taxonomy" id="160660"/>
    <lineage>
        <taxon>Bacteria</taxon>
        <taxon>Pseudomonadati</taxon>
        <taxon>Pseudomonadota</taxon>
        <taxon>Gammaproteobacteria</taxon>
        <taxon>Chromatiales</taxon>
        <taxon>Ectothiorhodospiraceae</taxon>
        <taxon>Acidihalobacter</taxon>
    </lineage>
</organism>
<comment type="caution">
    <text evidence="9">Lacks conserved residue(s) required for the propagation of feature annotation.</text>
</comment>
<dbReference type="HAMAP" id="MF_00211">
    <property type="entry name" value="TrpD"/>
    <property type="match status" value="1"/>
</dbReference>
<feature type="domain" description="Glycosyl transferase family 3 N-terminal" evidence="11">
    <location>
        <begin position="5"/>
        <end position="65"/>
    </location>
</feature>
<dbReference type="SUPFAM" id="SSF52418">
    <property type="entry name" value="Nucleoside phosphorylase/phosphoribosyltransferase catalytic domain"/>
    <property type="match status" value="1"/>
</dbReference>
<dbReference type="OrthoDB" id="9806430at2"/>
<comment type="catalytic activity">
    <reaction evidence="7 9">
        <text>N-(5-phospho-beta-D-ribosyl)anthranilate + diphosphate = 5-phospho-alpha-D-ribose 1-diphosphate + anthranilate</text>
        <dbReference type="Rhea" id="RHEA:11768"/>
        <dbReference type="ChEBI" id="CHEBI:16567"/>
        <dbReference type="ChEBI" id="CHEBI:18277"/>
        <dbReference type="ChEBI" id="CHEBI:33019"/>
        <dbReference type="ChEBI" id="CHEBI:58017"/>
        <dbReference type="EC" id="2.4.2.18"/>
    </reaction>
</comment>
<dbReference type="GO" id="GO:0000287">
    <property type="term" value="F:magnesium ion binding"/>
    <property type="evidence" value="ECO:0007669"/>
    <property type="project" value="UniProtKB-UniRule"/>
</dbReference>
<keyword evidence="9" id="KW-0479">Metal-binding</keyword>
<feature type="binding site" evidence="9">
    <location>
        <position position="112"/>
    </location>
    <ligand>
        <name>anthranilate</name>
        <dbReference type="ChEBI" id="CHEBI:16567"/>
        <label>1</label>
    </ligand>
</feature>
<dbReference type="RefSeq" id="WP_038093881.1">
    <property type="nucleotide sequence ID" value="NZ_JQSG02000006.1"/>
</dbReference>
<dbReference type="STRING" id="160660.BJI67_14175"/>
<dbReference type="Gene3D" id="1.20.970.10">
    <property type="entry name" value="Transferase, Pyrimidine Nucleoside Phosphorylase, Chain C"/>
    <property type="match status" value="1"/>
</dbReference>
<feature type="binding site" evidence="9">
    <location>
        <begin position="84"/>
        <end position="85"/>
    </location>
    <ligand>
        <name>5-phospho-alpha-D-ribose 1-diphosphate</name>
        <dbReference type="ChEBI" id="CHEBI:58017"/>
    </ligand>
</feature>
<dbReference type="InterPro" id="IPR005940">
    <property type="entry name" value="Anthranilate_Pribosyl_Tfrase"/>
</dbReference>
<dbReference type="SUPFAM" id="SSF47648">
    <property type="entry name" value="Nucleoside phosphorylase/phosphoribosyltransferase N-terminal domain"/>
    <property type="match status" value="1"/>
</dbReference>
<comment type="caution">
    <text evidence="12">The sequence shown here is derived from an EMBL/GenBank/DDBJ whole genome shotgun (WGS) entry which is preliminary data.</text>
</comment>
<feature type="binding site" evidence="9">
    <location>
        <position position="227"/>
    </location>
    <ligand>
        <name>Mg(2+)</name>
        <dbReference type="ChEBI" id="CHEBI:18420"/>
        <label>2</label>
    </ligand>
</feature>
<feature type="binding site" evidence="9">
    <location>
        <position position="167"/>
    </location>
    <ligand>
        <name>anthranilate</name>
        <dbReference type="ChEBI" id="CHEBI:16567"/>
        <label>2</label>
    </ligand>
</feature>
<dbReference type="InterPro" id="IPR000312">
    <property type="entry name" value="Glycosyl_Trfase_fam3"/>
</dbReference>
<gene>
    <name evidence="9" type="primary">trpD</name>
    <name evidence="12" type="ORF">Thpro_022322</name>
</gene>
<dbReference type="InterPro" id="IPR017459">
    <property type="entry name" value="Glycosyl_Trfase_fam3_N_dom"/>
</dbReference>
<keyword evidence="2 9" id="KW-0028">Amino-acid biosynthesis</keyword>
<dbReference type="Gene3D" id="3.40.1030.10">
    <property type="entry name" value="Nucleoside phosphorylase/phosphoribosyltransferase catalytic domain"/>
    <property type="match status" value="1"/>
</dbReference>
<evidence type="ECO:0000256" key="5">
    <source>
        <dbReference type="ARBA" id="ARBA00022822"/>
    </source>
</evidence>
<evidence type="ECO:0000256" key="7">
    <source>
        <dbReference type="ARBA" id="ARBA00052328"/>
    </source>
</evidence>
<feature type="binding site" evidence="9">
    <location>
        <position position="89"/>
    </location>
    <ligand>
        <name>5-phospho-alpha-D-ribose 1-diphosphate</name>
        <dbReference type="ChEBI" id="CHEBI:58017"/>
    </ligand>
</feature>
<evidence type="ECO:0000313" key="13">
    <source>
        <dbReference type="Proteomes" id="UP000029273"/>
    </source>
</evidence>
<dbReference type="Proteomes" id="UP000029273">
    <property type="component" value="Unassembled WGS sequence"/>
</dbReference>
<evidence type="ECO:0000256" key="4">
    <source>
        <dbReference type="ARBA" id="ARBA00022679"/>
    </source>
</evidence>
<comment type="function">
    <text evidence="9">Catalyzes the transfer of the phosphoribosyl group of 5-phosphorylribose-1-pyrophosphate (PRPP) to anthranilate to yield N-(5'-phosphoribosyl)-anthranilate (PRA).</text>
</comment>
<dbReference type="PANTHER" id="PTHR43285:SF2">
    <property type="entry name" value="ANTHRANILATE PHOSPHORIBOSYLTRANSFERASE"/>
    <property type="match status" value="1"/>
</dbReference>
<evidence type="ECO:0000256" key="6">
    <source>
        <dbReference type="ARBA" id="ARBA00023141"/>
    </source>
</evidence>
<feature type="domain" description="Glycosyl transferase family 3" evidence="10">
    <location>
        <begin position="76"/>
        <end position="324"/>
    </location>
</feature>
<evidence type="ECO:0000256" key="2">
    <source>
        <dbReference type="ARBA" id="ARBA00022605"/>
    </source>
</evidence>
<keyword evidence="4 9" id="KW-0808">Transferase</keyword>
<evidence type="ECO:0000259" key="10">
    <source>
        <dbReference type="Pfam" id="PF00591"/>
    </source>
</evidence>
<dbReference type="Pfam" id="PF00591">
    <property type="entry name" value="Glycos_transf_3"/>
    <property type="match status" value="1"/>
</dbReference>
<dbReference type="AlphaFoldDB" id="A0A1A6C0I5"/>
<dbReference type="NCBIfam" id="TIGR01245">
    <property type="entry name" value="trpD"/>
    <property type="match status" value="1"/>
</dbReference>
<feature type="binding site" evidence="9">
    <location>
        <position position="226"/>
    </location>
    <ligand>
        <name>Mg(2+)</name>
        <dbReference type="ChEBI" id="CHEBI:18420"/>
        <label>2</label>
    </ligand>
</feature>
<evidence type="ECO:0000256" key="8">
    <source>
        <dbReference type="ARBA" id="ARBA00061188"/>
    </source>
</evidence>
<dbReference type="FunFam" id="3.40.1030.10:FF:000002">
    <property type="entry name" value="Anthranilate phosphoribosyltransferase"/>
    <property type="match status" value="1"/>
</dbReference>
<dbReference type="GO" id="GO:0004048">
    <property type="term" value="F:anthranilate phosphoribosyltransferase activity"/>
    <property type="evidence" value="ECO:0007669"/>
    <property type="project" value="UniProtKB-UniRule"/>
</dbReference>
<dbReference type="InterPro" id="IPR035902">
    <property type="entry name" value="Nuc_phospho_transferase"/>
</dbReference>
<dbReference type="InterPro" id="IPR036320">
    <property type="entry name" value="Glycosyl_Trfase_fam3_N_dom_sf"/>
</dbReference>
<name>A0A1A6C0I5_9GAMM</name>